<dbReference type="OrthoDB" id="5949187at2759"/>
<evidence type="ECO:0000313" key="3">
    <source>
        <dbReference type="Proteomes" id="UP000322000"/>
    </source>
</evidence>
<reference evidence="4" key="1">
    <citation type="submission" date="2025-08" db="UniProtKB">
        <authorList>
            <consortium name="RefSeq"/>
        </authorList>
    </citation>
    <scope>IDENTIFICATION</scope>
</reference>
<evidence type="ECO:0000256" key="2">
    <source>
        <dbReference type="SAM" id="SignalP"/>
    </source>
</evidence>
<organism evidence="3 4">
    <name type="scientific">Trichoplusia ni</name>
    <name type="common">Cabbage looper</name>
    <dbReference type="NCBI Taxonomy" id="7111"/>
    <lineage>
        <taxon>Eukaryota</taxon>
        <taxon>Metazoa</taxon>
        <taxon>Ecdysozoa</taxon>
        <taxon>Arthropoda</taxon>
        <taxon>Hexapoda</taxon>
        <taxon>Insecta</taxon>
        <taxon>Pterygota</taxon>
        <taxon>Neoptera</taxon>
        <taxon>Endopterygota</taxon>
        <taxon>Lepidoptera</taxon>
        <taxon>Glossata</taxon>
        <taxon>Ditrysia</taxon>
        <taxon>Noctuoidea</taxon>
        <taxon>Noctuidae</taxon>
        <taxon>Plusiinae</taxon>
        <taxon>Trichoplusia</taxon>
    </lineage>
</organism>
<dbReference type="GeneID" id="113494120"/>
<keyword evidence="2" id="KW-0732">Signal</keyword>
<name>A0A7E5VIB6_TRINI</name>
<protein>
    <submittedName>
        <fullName evidence="4">Uncharacterized protein LOC113494120</fullName>
    </submittedName>
</protein>
<dbReference type="InParanoid" id="A0A7E5VIB6"/>
<evidence type="ECO:0000313" key="4">
    <source>
        <dbReference type="RefSeq" id="XP_026728073.1"/>
    </source>
</evidence>
<dbReference type="RefSeq" id="XP_026728073.1">
    <property type="nucleotide sequence ID" value="XM_026872272.1"/>
</dbReference>
<dbReference type="AlphaFoldDB" id="A0A7E5VIB6"/>
<gene>
    <name evidence="4" type="primary">LOC113494120</name>
</gene>
<feature type="region of interest" description="Disordered" evidence="1">
    <location>
        <begin position="175"/>
        <end position="194"/>
    </location>
</feature>
<feature type="signal peptide" evidence="2">
    <location>
        <begin position="1"/>
        <end position="19"/>
    </location>
</feature>
<dbReference type="KEGG" id="tnl:113494120"/>
<evidence type="ECO:0000256" key="1">
    <source>
        <dbReference type="SAM" id="MobiDB-lite"/>
    </source>
</evidence>
<dbReference type="Proteomes" id="UP000322000">
    <property type="component" value="Chromosome 5"/>
</dbReference>
<sequence>MITLLLCLIVTIPLNGILASLGHTKVASNLPKAKDIDDYLTPLEKIIEFCVKHKLYIDLNFEFGLFLVNVNLKNIVQAKAAELQPKIKYRLEELLMKNDVVNDYFHYMVKKTEENSAYDQDRKISRLFLNETIWPRYMQKFNVMLLEKTKIYSKEQLEKIYGKWDTYETNVNDYEKYRPSPDDSGENVPILTNT</sequence>
<proteinExistence type="predicted"/>
<feature type="chain" id="PRO_5028834340" evidence="2">
    <location>
        <begin position="20"/>
        <end position="194"/>
    </location>
</feature>
<keyword evidence="3" id="KW-1185">Reference proteome</keyword>
<accession>A0A7E5VIB6</accession>